<evidence type="ECO:0000313" key="1">
    <source>
        <dbReference type="EMBL" id="MEL5989185.1"/>
    </source>
</evidence>
<protein>
    <submittedName>
        <fullName evidence="1">Uncharacterized protein</fullName>
    </submittedName>
</protein>
<dbReference type="RefSeq" id="WP_131004899.1">
    <property type="nucleotide sequence ID" value="NZ_BJOB01000029.1"/>
</dbReference>
<name>A0ABU9LPU6_9BACL</name>
<reference evidence="1 2" key="1">
    <citation type="submission" date="2024-04" db="EMBL/GenBank/DDBJ databases">
        <authorList>
            <person name="Wu Y.S."/>
            <person name="Zhang L."/>
        </authorList>
    </citation>
    <scope>NUCLEOTIDE SEQUENCE [LARGE SCALE GENOMIC DNA]</scope>
    <source>
        <strain evidence="1 2">KG-01</strain>
    </source>
</reference>
<proteinExistence type="predicted"/>
<dbReference type="Proteomes" id="UP001398420">
    <property type="component" value="Unassembled WGS sequence"/>
</dbReference>
<dbReference type="GeneID" id="97821794"/>
<gene>
    <name evidence="1" type="ORF">AAF454_12300</name>
</gene>
<evidence type="ECO:0000313" key="2">
    <source>
        <dbReference type="Proteomes" id="UP001398420"/>
    </source>
</evidence>
<sequence length="71" mass="8039">MICGKCQANKEAVLITQQYQLQQSLVTIHYIPATRCNCQTYISTTVQQEIQAYLTENANLTQPKVLAYSEV</sequence>
<accession>A0ABU9LPU6</accession>
<keyword evidence="2" id="KW-1185">Reference proteome</keyword>
<comment type="caution">
    <text evidence="1">The sequence shown here is derived from an EMBL/GenBank/DDBJ whole genome shotgun (WGS) entry which is preliminary data.</text>
</comment>
<dbReference type="EMBL" id="JBCEWA010000009">
    <property type="protein sequence ID" value="MEL5989185.1"/>
    <property type="molecule type" value="Genomic_DNA"/>
</dbReference>
<organism evidence="1 2">
    <name type="scientific">Kurthia gibsonii</name>
    <dbReference type="NCBI Taxonomy" id="33946"/>
    <lineage>
        <taxon>Bacteria</taxon>
        <taxon>Bacillati</taxon>
        <taxon>Bacillota</taxon>
        <taxon>Bacilli</taxon>
        <taxon>Bacillales</taxon>
        <taxon>Caryophanaceae</taxon>
        <taxon>Kurthia</taxon>
    </lineage>
</organism>